<dbReference type="Proteomes" id="UP000233248">
    <property type="component" value="Unassembled WGS sequence"/>
</dbReference>
<gene>
    <name evidence="7" type="ORF">CP960_11095</name>
</gene>
<evidence type="ECO:0000256" key="3">
    <source>
        <dbReference type="ARBA" id="ARBA00022643"/>
    </source>
</evidence>
<dbReference type="PIRSF" id="PIRSF005426">
    <property type="entry name" value="Frp"/>
    <property type="match status" value="1"/>
</dbReference>
<proteinExistence type="inferred from homology"/>
<dbReference type="PANTHER" id="PTHR43425">
    <property type="entry name" value="OXYGEN-INSENSITIVE NADPH NITROREDUCTASE"/>
    <property type="match status" value="1"/>
</dbReference>
<protein>
    <submittedName>
        <fullName evidence="7">NADPH-dependent oxidoreductase</fullName>
    </submittedName>
</protein>
<dbReference type="EMBL" id="NXIF01000041">
    <property type="protein sequence ID" value="PKI80160.1"/>
    <property type="molecule type" value="Genomic_DNA"/>
</dbReference>
<dbReference type="Gene3D" id="3.40.109.10">
    <property type="entry name" value="NADH Oxidase"/>
    <property type="match status" value="1"/>
</dbReference>
<dbReference type="PANTHER" id="PTHR43425:SF2">
    <property type="entry name" value="OXYGEN-INSENSITIVE NADPH NITROREDUCTASE"/>
    <property type="match status" value="1"/>
</dbReference>
<organism evidence="7 8">
    <name type="scientific">Malaciobacter halophilus</name>
    <dbReference type="NCBI Taxonomy" id="197482"/>
    <lineage>
        <taxon>Bacteria</taxon>
        <taxon>Pseudomonadati</taxon>
        <taxon>Campylobacterota</taxon>
        <taxon>Epsilonproteobacteria</taxon>
        <taxon>Campylobacterales</taxon>
        <taxon>Arcobacteraceae</taxon>
        <taxon>Malaciobacter</taxon>
    </lineage>
</organism>
<evidence type="ECO:0000259" key="6">
    <source>
        <dbReference type="Pfam" id="PF00881"/>
    </source>
</evidence>
<dbReference type="InterPro" id="IPR029479">
    <property type="entry name" value="Nitroreductase"/>
</dbReference>
<accession>A0A2N1J0T0</accession>
<dbReference type="AlphaFoldDB" id="A0A2N1J0T0"/>
<keyword evidence="5" id="KW-0521">NADP</keyword>
<dbReference type="GO" id="GO:0016491">
    <property type="term" value="F:oxidoreductase activity"/>
    <property type="evidence" value="ECO:0007669"/>
    <property type="project" value="UniProtKB-UniRule"/>
</dbReference>
<keyword evidence="2 5" id="KW-0285">Flavoprotein</keyword>
<evidence type="ECO:0000256" key="5">
    <source>
        <dbReference type="PIRNR" id="PIRNR005426"/>
    </source>
</evidence>
<evidence type="ECO:0000256" key="4">
    <source>
        <dbReference type="ARBA" id="ARBA00023002"/>
    </source>
</evidence>
<sequence length="251" mass="28530">MNEVIKQLSNRRSVREFTGQCISNEDLELILKTAQRCPTSVNGQQISIVYTKNKEKLEQISKLCGNQEHIKNCEVFVMFVIDYNRISHALDSIGEEQMIQKSAEGIIVGAVDAGIMLSSLQTSAESLGYATTAIGAVRLNVFEFIKLFNLPKNTYPLVGSTIGVPTKKAKEAPLKPRVPFEAFAFEDKYDDKKAKDGIFEYEKIFKEFRQKNGMDYKTSYNKTMASFYTKSYTRDIKKSFEHQGFTFKDSN</sequence>
<dbReference type="KEGG" id="ahs:AHALO_0021"/>
<evidence type="ECO:0000256" key="2">
    <source>
        <dbReference type="ARBA" id="ARBA00022630"/>
    </source>
</evidence>
<dbReference type="SUPFAM" id="SSF55469">
    <property type="entry name" value="FMN-dependent nitroreductase-like"/>
    <property type="match status" value="1"/>
</dbReference>
<keyword evidence="4 5" id="KW-0560">Oxidoreductase</keyword>
<dbReference type="OrthoDB" id="9802510at2"/>
<evidence type="ECO:0000313" key="7">
    <source>
        <dbReference type="EMBL" id="PKI80160.1"/>
    </source>
</evidence>
<name>A0A2N1J0T0_9BACT</name>
<dbReference type="RefSeq" id="WP_101185564.1">
    <property type="nucleotide sequence ID" value="NZ_CP031218.1"/>
</dbReference>
<evidence type="ECO:0000256" key="1">
    <source>
        <dbReference type="ARBA" id="ARBA00008366"/>
    </source>
</evidence>
<dbReference type="InterPro" id="IPR000415">
    <property type="entry name" value="Nitroreductase-like"/>
</dbReference>
<comment type="caution">
    <text evidence="7">The sequence shown here is derived from an EMBL/GenBank/DDBJ whole genome shotgun (WGS) entry which is preliminary data.</text>
</comment>
<evidence type="ECO:0000313" key="8">
    <source>
        <dbReference type="Proteomes" id="UP000233248"/>
    </source>
</evidence>
<keyword evidence="8" id="KW-1185">Reference proteome</keyword>
<keyword evidence="3 5" id="KW-0288">FMN</keyword>
<reference evidence="7 8" key="1">
    <citation type="submission" date="2017-09" db="EMBL/GenBank/DDBJ databases">
        <title>Genomics of the genus Arcobacter.</title>
        <authorList>
            <person name="Perez-Cataluna A."/>
            <person name="Figueras M.J."/>
            <person name="Salas-Masso N."/>
        </authorList>
    </citation>
    <scope>NUCLEOTIDE SEQUENCE [LARGE SCALE GENOMIC DNA]</scope>
    <source>
        <strain evidence="7 8">DSM 18005</strain>
    </source>
</reference>
<dbReference type="Pfam" id="PF00881">
    <property type="entry name" value="Nitroreductase"/>
    <property type="match status" value="1"/>
</dbReference>
<feature type="domain" description="Nitroreductase" evidence="6">
    <location>
        <begin position="9"/>
        <end position="162"/>
    </location>
</feature>
<dbReference type="InterPro" id="IPR016446">
    <property type="entry name" value="Flavin_OxRdtase_Frp"/>
</dbReference>
<comment type="similarity">
    <text evidence="1 5">Belongs to the flavin oxidoreductase frp family.</text>
</comment>